<name>A0AAD9TWQ8_9ROSI</name>
<dbReference type="Pfam" id="PF23282">
    <property type="entry name" value="WHD_ROQ1"/>
    <property type="match status" value="1"/>
</dbReference>
<dbReference type="Gene3D" id="1.10.8.430">
    <property type="entry name" value="Helical domain of apoptotic protease-activating factors"/>
    <property type="match status" value="1"/>
</dbReference>
<feature type="domain" description="Disease resistance protein Roq1-like winged-helix" evidence="4">
    <location>
        <begin position="153"/>
        <end position="221"/>
    </location>
</feature>
<comment type="caution">
    <text evidence="5">The sequence shown here is derived from an EMBL/GenBank/DDBJ whole genome shotgun (WGS) entry which is preliminary data.</text>
</comment>
<sequence length="255" mass="29460">MEAFMVSKLRRKKILIVLDDVDDSEHLKELVDRSLFGLGSRIIVTSRDRQVLYQIGVERFELYEVEGLKDREALQLFNENAFMQSFSPEDYMGLPRKFVSYCGGNPLALKVLGGTLLGKSMPRWNSLLDKLKKCPNLKIQKVLSISYDGLDFEEKEIFLFIACFFKGADLDQVINILDGCKYSTKIGIDDFLNKCLLTITENSLMMHDLIQEMGRGIVIQESPKESGKRSRLWDLRDIYNLFKNNTVRAKYIKEF</sequence>
<dbReference type="InterPro" id="IPR036390">
    <property type="entry name" value="WH_DNA-bd_sf"/>
</dbReference>
<organism evidence="5 6">
    <name type="scientific">Dipteronia dyeriana</name>
    <dbReference type="NCBI Taxonomy" id="168575"/>
    <lineage>
        <taxon>Eukaryota</taxon>
        <taxon>Viridiplantae</taxon>
        <taxon>Streptophyta</taxon>
        <taxon>Embryophyta</taxon>
        <taxon>Tracheophyta</taxon>
        <taxon>Spermatophyta</taxon>
        <taxon>Magnoliopsida</taxon>
        <taxon>eudicotyledons</taxon>
        <taxon>Gunneridae</taxon>
        <taxon>Pentapetalae</taxon>
        <taxon>rosids</taxon>
        <taxon>malvids</taxon>
        <taxon>Sapindales</taxon>
        <taxon>Sapindaceae</taxon>
        <taxon>Hippocastanoideae</taxon>
        <taxon>Acereae</taxon>
        <taxon>Dipteronia</taxon>
    </lineage>
</organism>
<dbReference type="PANTHER" id="PTHR11017:SF479">
    <property type="entry name" value="DISEASE RESISTANCE PROTEIN (TIR-NBS-LRR CLASS) FAMILY"/>
    <property type="match status" value="1"/>
</dbReference>
<dbReference type="InterPro" id="IPR027417">
    <property type="entry name" value="P-loop_NTPase"/>
</dbReference>
<gene>
    <name evidence="5" type="ORF">Ddye_025126</name>
</gene>
<dbReference type="Gene3D" id="3.40.50.300">
    <property type="entry name" value="P-loop containing nucleotide triphosphate hydrolases"/>
    <property type="match status" value="1"/>
</dbReference>
<evidence type="ECO:0000313" key="6">
    <source>
        <dbReference type="Proteomes" id="UP001280121"/>
    </source>
</evidence>
<keyword evidence="6" id="KW-1185">Reference proteome</keyword>
<dbReference type="InterPro" id="IPR002182">
    <property type="entry name" value="NB-ARC"/>
</dbReference>
<dbReference type="GO" id="GO:0006952">
    <property type="term" value="P:defense response"/>
    <property type="evidence" value="ECO:0007669"/>
    <property type="project" value="InterPro"/>
</dbReference>
<evidence type="ECO:0000259" key="4">
    <source>
        <dbReference type="Pfam" id="PF23282"/>
    </source>
</evidence>
<evidence type="ECO:0000256" key="1">
    <source>
        <dbReference type="ARBA" id="ARBA00022614"/>
    </source>
</evidence>
<dbReference type="InterPro" id="IPR058192">
    <property type="entry name" value="WHD_ROQ1-like"/>
</dbReference>
<accession>A0AAD9TWQ8</accession>
<evidence type="ECO:0000313" key="5">
    <source>
        <dbReference type="EMBL" id="KAK2643363.1"/>
    </source>
</evidence>
<evidence type="ECO:0000259" key="3">
    <source>
        <dbReference type="Pfam" id="PF00931"/>
    </source>
</evidence>
<protein>
    <submittedName>
        <fullName evidence="5">Uncharacterized protein</fullName>
    </submittedName>
</protein>
<keyword evidence="2" id="KW-0677">Repeat</keyword>
<keyword evidence="1" id="KW-0433">Leucine-rich repeat</keyword>
<dbReference type="EMBL" id="JANJYI010000007">
    <property type="protein sequence ID" value="KAK2643363.1"/>
    <property type="molecule type" value="Genomic_DNA"/>
</dbReference>
<evidence type="ECO:0000256" key="2">
    <source>
        <dbReference type="ARBA" id="ARBA00022737"/>
    </source>
</evidence>
<dbReference type="PANTHER" id="PTHR11017">
    <property type="entry name" value="LEUCINE-RICH REPEAT-CONTAINING PROTEIN"/>
    <property type="match status" value="1"/>
</dbReference>
<dbReference type="Pfam" id="PF00931">
    <property type="entry name" value="NB-ARC"/>
    <property type="match status" value="1"/>
</dbReference>
<dbReference type="PRINTS" id="PR00364">
    <property type="entry name" value="DISEASERSIST"/>
</dbReference>
<dbReference type="InterPro" id="IPR044974">
    <property type="entry name" value="Disease_R_plants"/>
</dbReference>
<dbReference type="SUPFAM" id="SSF46785">
    <property type="entry name" value="Winged helix' DNA-binding domain"/>
    <property type="match status" value="1"/>
</dbReference>
<feature type="domain" description="NB-ARC" evidence="3">
    <location>
        <begin position="7"/>
        <end position="85"/>
    </location>
</feature>
<dbReference type="AlphaFoldDB" id="A0AAD9TWQ8"/>
<dbReference type="InterPro" id="IPR042197">
    <property type="entry name" value="Apaf_helical"/>
</dbReference>
<dbReference type="SUPFAM" id="SSF52540">
    <property type="entry name" value="P-loop containing nucleoside triphosphate hydrolases"/>
    <property type="match status" value="1"/>
</dbReference>
<proteinExistence type="predicted"/>
<dbReference type="Proteomes" id="UP001280121">
    <property type="component" value="Unassembled WGS sequence"/>
</dbReference>
<dbReference type="GO" id="GO:0043531">
    <property type="term" value="F:ADP binding"/>
    <property type="evidence" value="ECO:0007669"/>
    <property type="project" value="InterPro"/>
</dbReference>
<reference evidence="5" key="1">
    <citation type="journal article" date="2023" name="Plant J.">
        <title>Genome sequences and population genomics provide insights into the demographic history, inbreeding, and mutation load of two 'living fossil' tree species of Dipteronia.</title>
        <authorList>
            <person name="Feng Y."/>
            <person name="Comes H.P."/>
            <person name="Chen J."/>
            <person name="Zhu S."/>
            <person name="Lu R."/>
            <person name="Zhang X."/>
            <person name="Li P."/>
            <person name="Qiu J."/>
            <person name="Olsen K.M."/>
            <person name="Qiu Y."/>
        </authorList>
    </citation>
    <scope>NUCLEOTIDE SEQUENCE</scope>
    <source>
        <strain evidence="5">KIB01</strain>
    </source>
</reference>